<sequence>MTALEGEPALLDPAHTALVLVDLMDRITALPLAPRSGEEVLATARELAQSFRSAGATVVLVRVERPGLAAQPPGSDLVAGLAADGDPIVVKRTIGGFHRTDLHELLTERGITTLVFGGIATNLGVESTARAGADHGYELLFVEDAMAALTEDEHRAAVALNFPRLGRVVTASAVGFG</sequence>
<reference evidence="3 4" key="1">
    <citation type="submission" date="2018-10" db="EMBL/GenBank/DDBJ databases">
        <title>Relationship between Morphology and Antimicrobial Activity in Streptomyces.</title>
        <authorList>
            <person name="Kang H.J."/>
            <person name="Kim S.B."/>
        </authorList>
    </citation>
    <scope>NUCLEOTIDE SEQUENCE [LARGE SCALE GENOMIC DNA]</scope>
    <source>
        <strain evidence="3 4">BH38</strain>
    </source>
</reference>
<dbReference type="EMBL" id="CP032698">
    <property type="protein sequence ID" value="AYG79413.1"/>
    <property type="molecule type" value="Genomic_DNA"/>
</dbReference>
<evidence type="ECO:0000259" key="2">
    <source>
        <dbReference type="Pfam" id="PF00857"/>
    </source>
</evidence>
<dbReference type="EC" id="3.-.-.-" evidence="3"/>
<keyword evidence="4" id="KW-1185">Reference proteome</keyword>
<dbReference type="AlphaFoldDB" id="A0A387HAZ2"/>
<dbReference type="OrthoDB" id="3174612at2"/>
<dbReference type="RefSeq" id="WP_120720517.1">
    <property type="nucleotide sequence ID" value="NZ_CP032698.1"/>
</dbReference>
<dbReference type="CDD" id="cd00431">
    <property type="entry name" value="cysteine_hydrolases"/>
    <property type="match status" value="1"/>
</dbReference>
<dbReference type="Pfam" id="PF00857">
    <property type="entry name" value="Isochorismatase"/>
    <property type="match status" value="1"/>
</dbReference>
<accession>A0A387HAZ2</accession>
<dbReference type="KEGG" id="shun:DWB77_01527"/>
<dbReference type="PANTHER" id="PTHR43540:SF7">
    <property type="entry name" value="ISOCHORISMATASE FAMILY PROTEIN YECD"/>
    <property type="match status" value="1"/>
</dbReference>
<evidence type="ECO:0000313" key="4">
    <source>
        <dbReference type="Proteomes" id="UP000271554"/>
    </source>
</evidence>
<dbReference type="InterPro" id="IPR036380">
    <property type="entry name" value="Isochorismatase-like_sf"/>
</dbReference>
<organism evidence="3 4">
    <name type="scientific">Streptomyces hundungensis</name>
    <dbReference type="NCBI Taxonomy" id="1077946"/>
    <lineage>
        <taxon>Bacteria</taxon>
        <taxon>Bacillati</taxon>
        <taxon>Actinomycetota</taxon>
        <taxon>Actinomycetes</taxon>
        <taxon>Kitasatosporales</taxon>
        <taxon>Streptomycetaceae</taxon>
        <taxon>Streptomyces</taxon>
    </lineage>
</organism>
<proteinExistence type="predicted"/>
<dbReference type="GO" id="GO:0016787">
    <property type="term" value="F:hydrolase activity"/>
    <property type="evidence" value="ECO:0007669"/>
    <property type="project" value="UniProtKB-KW"/>
</dbReference>
<dbReference type="Proteomes" id="UP000271554">
    <property type="component" value="Chromosome"/>
</dbReference>
<feature type="domain" description="Isochorismatase-like" evidence="2">
    <location>
        <begin position="16"/>
        <end position="171"/>
    </location>
</feature>
<evidence type="ECO:0000256" key="1">
    <source>
        <dbReference type="ARBA" id="ARBA00022801"/>
    </source>
</evidence>
<dbReference type="Gene3D" id="3.40.50.850">
    <property type="entry name" value="Isochorismatase-like"/>
    <property type="match status" value="1"/>
</dbReference>
<dbReference type="PANTHER" id="PTHR43540">
    <property type="entry name" value="PEROXYUREIDOACRYLATE/UREIDOACRYLATE AMIDOHYDROLASE-RELATED"/>
    <property type="match status" value="1"/>
</dbReference>
<dbReference type="SUPFAM" id="SSF52499">
    <property type="entry name" value="Isochorismatase-like hydrolases"/>
    <property type="match status" value="1"/>
</dbReference>
<protein>
    <submittedName>
        <fullName evidence="3">Isochorismatase family protein YecD</fullName>
        <ecNumber evidence="3">3.-.-.-</ecNumber>
    </submittedName>
</protein>
<dbReference type="InterPro" id="IPR000868">
    <property type="entry name" value="Isochorismatase-like_dom"/>
</dbReference>
<gene>
    <name evidence="3" type="primary">yecD_2</name>
    <name evidence="3" type="ORF">DWB77_01527</name>
</gene>
<dbReference type="InterPro" id="IPR050272">
    <property type="entry name" value="Isochorismatase-like_hydrls"/>
</dbReference>
<name>A0A387HAZ2_9ACTN</name>
<keyword evidence="1 3" id="KW-0378">Hydrolase</keyword>
<evidence type="ECO:0000313" key="3">
    <source>
        <dbReference type="EMBL" id="AYG79413.1"/>
    </source>
</evidence>